<evidence type="ECO:0000256" key="9">
    <source>
        <dbReference type="RuleBase" id="RU003357"/>
    </source>
</evidence>
<comment type="similarity">
    <text evidence="8 9">Belongs to the TonB-dependent receptor family.</text>
</comment>
<evidence type="ECO:0000313" key="13">
    <source>
        <dbReference type="EMBL" id="AFD06273.1"/>
    </source>
</evidence>
<dbReference type="InterPro" id="IPR008969">
    <property type="entry name" value="CarboxyPept-like_regulatory"/>
</dbReference>
<accession>H8KTD6</accession>
<dbReference type="InterPro" id="IPR037066">
    <property type="entry name" value="Plug_dom_sf"/>
</dbReference>
<dbReference type="Pfam" id="PF00593">
    <property type="entry name" value="TonB_dep_Rec_b-barrel"/>
    <property type="match status" value="1"/>
</dbReference>
<keyword evidence="10" id="KW-0732">Signal</keyword>
<dbReference type="InterPro" id="IPR023996">
    <property type="entry name" value="TonB-dep_OMP_SusC/RagA"/>
</dbReference>
<organism evidence="13 14">
    <name type="scientific">Solitalea canadensis (strain ATCC 29591 / DSM 3403 / JCM 21819 / LMG 8368 / NBRC 15130 / NCIMB 12057 / USAM 9D)</name>
    <name type="common">Flexibacter canadensis</name>
    <dbReference type="NCBI Taxonomy" id="929556"/>
    <lineage>
        <taxon>Bacteria</taxon>
        <taxon>Pseudomonadati</taxon>
        <taxon>Bacteroidota</taxon>
        <taxon>Sphingobacteriia</taxon>
        <taxon>Sphingobacteriales</taxon>
        <taxon>Sphingobacteriaceae</taxon>
        <taxon>Solitalea</taxon>
    </lineage>
</organism>
<comment type="subcellular location">
    <subcellularLocation>
        <location evidence="1 8">Cell outer membrane</location>
        <topology evidence="1 8">Multi-pass membrane protein</topology>
    </subcellularLocation>
</comment>
<dbReference type="InterPro" id="IPR023997">
    <property type="entry name" value="TonB-dep_OMP_SusC/RagA_CS"/>
</dbReference>
<dbReference type="Gene3D" id="2.170.130.10">
    <property type="entry name" value="TonB-dependent receptor, plug domain"/>
    <property type="match status" value="1"/>
</dbReference>
<evidence type="ECO:0000259" key="11">
    <source>
        <dbReference type="Pfam" id="PF00593"/>
    </source>
</evidence>
<keyword evidence="6 8" id="KW-0472">Membrane</keyword>
<dbReference type="InterPro" id="IPR039426">
    <property type="entry name" value="TonB-dep_rcpt-like"/>
</dbReference>
<feature type="domain" description="TonB-dependent receptor-like beta-barrel" evidence="11">
    <location>
        <begin position="440"/>
        <end position="996"/>
    </location>
</feature>
<dbReference type="eggNOG" id="COG4771">
    <property type="taxonomic scope" value="Bacteria"/>
</dbReference>
<dbReference type="AlphaFoldDB" id="H8KTD6"/>
<evidence type="ECO:0000259" key="12">
    <source>
        <dbReference type="Pfam" id="PF07715"/>
    </source>
</evidence>
<proteinExistence type="inferred from homology"/>
<dbReference type="NCBIfam" id="TIGR04056">
    <property type="entry name" value="OMP_RagA_SusC"/>
    <property type="match status" value="1"/>
</dbReference>
<evidence type="ECO:0000313" key="14">
    <source>
        <dbReference type="Proteomes" id="UP000007590"/>
    </source>
</evidence>
<dbReference type="Pfam" id="PF13620">
    <property type="entry name" value="CarboxypepD_reg"/>
    <property type="match status" value="1"/>
</dbReference>
<feature type="domain" description="TonB-dependent receptor plug" evidence="12">
    <location>
        <begin position="122"/>
        <end position="227"/>
    </location>
</feature>
<evidence type="ECO:0000256" key="2">
    <source>
        <dbReference type="ARBA" id="ARBA00022448"/>
    </source>
</evidence>
<reference evidence="13" key="1">
    <citation type="submission" date="2012-02" db="EMBL/GenBank/DDBJ databases">
        <title>The complete genome of Solitalea canadensis DSM 3403.</title>
        <authorList>
            <consortium name="US DOE Joint Genome Institute (JGI-PGF)"/>
            <person name="Lucas S."/>
            <person name="Copeland A."/>
            <person name="Lapidus A."/>
            <person name="Glavina del Rio T."/>
            <person name="Dalin E."/>
            <person name="Tice H."/>
            <person name="Bruce D."/>
            <person name="Goodwin L."/>
            <person name="Pitluck S."/>
            <person name="Peters L."/>
            <person name="Ovchinnikova G."/>
            <person name="Lu M."/>
            <person name="Kyrpides N."/>
            <person name="Mavromatis K."/>
            <person name="Ivanova N."/>
            <person name="Brettin T."/>
            <person name="Detter J.C."/>
            <person name="Han C."/>
            <person name="Larimer F."/>
            <person name="Land M."/>
            <person name="Hauser L."/>
            <person name="Markowitz V."/>
            <person name="Cheng J.-F."/>
            <person name="Hugenholtz P."/>
            <person name="Woyke T."/>
            <person name="Wu D."/>
            <person name="Spring S."/>
            <person name="Schroeder M."/>
            <person name="Kopitz M."/>
            <person name="Brambilla E."/>
            <person name="Klenk H.-P."/>
            <person name="Eisen J.A."/>
        </authorList>
    </citation>
    <scope>NUCLEOTIDE SEQUENCE</scope>
    <source>
        <strain evidence="13">DSM 3403</strain>
    </source>
</reference>
<dbReference type="Gene3D" id="2.40.170.20">
    <property type="entry name" value="TonB-dependent receptor, beta-barrel domain"/>
    <property type="match status" value="1"/>
</dbReference>
<keyword evidence="3 8" id="KW-1134">Transmembrane beta strand</keyword>
<dbReference type="PROSITE" id="PS52016">
    <property type="entry name" value="TONB_DEPENDENT_REC_3"/>
    <property type="match status" value="1"/>
</dbReference>
<keyword evidence="14" id="KW-1185">Reference proteome</keyword>
<dbReference type="KEGG" id="scn:Solca_1172"/>
<evidence type="ECO:0000256" key="1">
    <source>
        <dbReference type="ARBA" id="ARBA00004571"/>
    </source>
</evidence>
<dbReference type="HOGENOM" id="CLU_004317_0_2_10"/>
<evidence type="ECO:0000256" key="8">
    <source>
        <dbReference type="PROSITE-ProRule" id="PRU01360"/>
    </source>
</evidence>
<dbReference type="Gene3D" id="2.60.40.1120">
    <property type="entry name" value="Carboxypeptidase-like, regulatory domain"/>
    <property type="match status" value="1"/>
</dbReference>
<protein>
    <submittedName>
        <fullName evidence="13">TonB-linked outer membrane protein, SusC/RagA family</fullName>
    </submittedName>
</protein>
<keyword evidence="7 8" id="KW-0998">Cell outer membrane</keyword>
<feature type="chain" id="PRO_5003615285" evidence="10">
    <location>
        <begin position="18"/>
        <end position="1038"/>
    </location>
</feature>
<dbReference type="SUPFAM" id="SSF49464">
    <property type="entry name" value="Carboxypeptidase regulatory domain-like"/>
    <property type="match status" value="1"/>
</dbReference>
<dbReference type="NCBIfam" id="TIGR04057">
    <property type="entry name" value="SusC_RagA_signa"/>
    <property type="match status" value="1"/>
</dbReference>
<dbReference type="eggNOG" id="COG4206">
    <property type="taxonomic scope" value="Bacteria"/>
</dbReference>
<evidence type="ECO:0000256" key="10">
    <source>
        <dbReference type="SAM" id="SignalP"/>
    </source>
</evidence>
<name>H8KTD6_SOLCM</name>
<keyword evidence="5 9" id="KW-0798">TonB box</keyword>
<dbReference type="InterPro" id="IPR000531">
    <property type="entry name" value="Beta-barrel_TonB"/>
</dbReference>
<dbReference type="GO" id="GO:0009279">
    <property type="term" value="C:cell outer membrane"/>
    <property type="evidence" value="ECO:0007669"/>
    <property type="project" value="UniProtKB-SubCell"/>
</dbReference>
<dbReference type="EMBL" id="CP003349">
    <property type="protein sequence ID" value="AFD06273.1"/>
    <property type="molecule type" value="Genomic_DNA"/>
</dbReference>
<keyword evidence="2 8" id="KW-0813">Transport</keyword>
<evidence type="ECO:0000256" key="4">
    <source>
        <dbReference type="ARBA" id="ARBA00022692"/>
    </source>
</evidence>
<evidence type="ECO:0000256" key="5">
    <source>
        <dbReference type="ARBA" id="ARBA00023077"/>
    </source>
</evidence>
<dbReference type="Proteomes" id="UP000007590">
    <property type="component" value="Chromosome"/>
</dbReference>
<dbReference type="InterPro" id="IPR012910">
    <property type="entry name" value="Plug_dom"/>
</dbReference>
<dbReference type="STRING" id="929556.Solca_1172"/>
<evidence type="ECO:0000256" key="7">
    <source>
        <dbReference type="ARBA" id="ARBA00023237"/>
    </source>
</evidence>
<dbReference type="InterPro" id="IPR036942">
    <property type="entry name" value="Beta-barrel_TonB_sf"/>
</dbReference>
<evidence type="ECO:0000256" key="3">
    <source>
        <dbReference type="ARBA" id="ARBA00022452"/>
    </source>
</evidence>
<evidence type="ECO:0000256" key="6">
    <source>
        <dbReference type="ARBA" id="ARBA00023136"/>
    </source>
</evidence>
<sequence>MLLSFLMISMLVQSATAQTTPSVKGVVKDDLGVLAGVSVIAENKSANFKQVSVANENGVFTFAKLPAGEGYSFTFSFVGYETQTLSGYTIKDGSTVSLAVTMKESVTSLNQVVVIGYGTQKKEKTVTAISSVGQDFINKQQVPRIEQALQGSTPGVMVLGATGQPGEKPMIRIRGTGTNQNPDPLYVVDGFPVESIEYLNPGDIDRIDILKDAASSAIYGSRGANGVVLVTTKTGKKGETSITYDGYYGIQNNWRSVPVLNATQYAEMMNEGALNAKQPIKYADPSAFGNGTNWQDAVFNKNAPVTNHQLSVTGGTDKANYITSFSYFSQQGIVGGDKSKFDRYTLRFNGDQKVKDFLKIGANINYTFSENKGISSNAAYGGVLNNAINLDPITPVYETDPVKLAGYPAAAVVGKNGIYGISNILLDGPTNPLAGIEIANAYNKTDKLLSNAYAELNIWKGLKFKSSFGIDLSNYSNKNYSPVYFMNSASKRDISSVAQSYYRNYTWQIENVLSYSETFGKHTFGAVLGQSALKQTVENMGGSRLNLLTNDPDMSYIDLAADINSAKVNGGAYNRALASYFGRINYDYDGKYLLSGSIRRDGSSRFGRNNPYATFPSVSGGWVISRESFFNVKAINSLKLRASWGQNGNENIGTNVYPWAAGVQFGNGYTFVNSSGAEYYYNGAALGPIPNPDLRWETSEQTDIGMDIEFLNGKFSFSADYYVKNTKDLLFNPSIPAIVGFTAPYVNGGSVSNKGVELGLGYRSSITSDWKISANLNVSYNKNEVTAINTASQSVAGSGFIGVGSVNRMEVGMPIGYFWGFKTVGLFQNQAEVDAYVNADGKKLLPNAVPGDIRFLDLNGDGAINDKDKTMIGNPNPDFTTGLNITTNYKQFDLSVFVIGMFGQDLINGIYRYDIREANMPSSYLDRWTGEGSTAKYPRFTFDDKNGNRNRMSDIYVEKGDFIRFKNVQLGYTLPNRLANKAKFSNVRVYLAADNLFTITNYSGFDPEIGATNPLSIGIDQGVYPQARTFRLGISAKL</sequence>
<dbReference type="SUPFAM" id="SSF56935">
    <property type="entry name" value="Porins"/>
    <property type="match status" value="1"/>
</dbReference>
<keyword evidence="4 8" id="KW-0812">Transmembrane</keyword>
<dbReference type="Pfam" id="PF07715">
    <property type="entry name" value="Plug"/>
    <property type="match status" value="1"/>
</dbReference>
<feature type="signal peptide" evidence="10">
    <location>
        <begin position="1"/>
        <end position="17"/>
    </location>
</feature>
<gene>
    <name evidence="13" type="ordered locus">Solca_1172</name>
</gene>